<dbReference type="InterPro" id="IPR015590">
    <property type="entry name" value="Aldehyde_DH_dom"/>
</dbReference>
<dbReference type="InterPro" id="IPR029510">
    <property type="entry name" value="Ald_DH_CS_GLU"/>
</dbReference>
<dbReference type="Gene3D" id="3.40.605.10">
    <property type="entry name" value="Aldehyde Dehydrogenase, Chain A, domain 1"/>
    <property type="match status" value="1"/>
</dbReference>
<organism evidence="8 9">
    <name type="scientific">Thermomonospora cellulosilytica</name>
    <dbReference type="NCBI Taxonomy" id="1411118"/>
    <lineage>
        <taxon>Bacteria</taxon>
        <taxon>Bacillati</taxon>
        <taxon>Actinomycetota</taxon>
        <taxon>Actinomycetes</taxon>
        <taxon>Streptosporangiales</taxon>
        <taxon>Thermomonosporaceae</taxon>
        <taxon>Thermomonospora</taxon>
    </lineage>
</organism>
<dbReference type="InterPro" id="IPR016163">
    <property type="entry name" value="Ald_DH_C"/>
</dbReference>
<dbReference type="PANTHER" id="PTHR42804">
    <property type="entry name" value="ALDEHYDE DEHYDROGENASE"/>
    <property type="match status" value="1"/>
</dbReference>
<dbReference type="RefSeq" id="WP_182707016.1">
    <property type="nucleotide sequence ID" value="NZ_JACJII010000001.1"/>
</dbReference>
<reference evidence="8 9" key="1">
    <citation type="submission" date="2020-08" db="EMBL/GenBank/DDBJ databases">
        <title>Sequencing the genomes of 1000 actinobacteria strains.</title>
        <authorList>
            <person name="Klenk H.-P."/>
        </authorList>
    </citation>
    <scope>NUCLEOTIDE SEQUENCE [LARGE SCALE GENOMIC DNA]</scope>
    <source>
        <strain evidence="8 9">DSM 45823</strain>
    </source>
</reference>
<dbReference type="Proteomes" id="UP000539313">
    <property type="component" value="Unassembled WGS sequence"/>
</dbReference>
<protein>
    <recommendedName>
        <fullName evidence="3">aldehyde dehydrogenase (NAD(+))</fullName>
        <ecNumber evidence="3">1.2.1.3</ecNumber>
    </recommendedName>
</protein>
<accession>A0A7W3N1Q8</accession>
<name>A0A7W3N1Q8_9ACTN</name>
<feature type="domain" description="Aldehyde dehydrogenase" evidence="7">
    <location>
        <begin position="18"/>
        <end position="470"/>
    </location>
</feature>
<dbReference type="EC" id="1.2.1.3" evidence="3"/>
<sequence length="473" mass="49999">MSSTPTLTYDHLYIGGTWTPATGGGRITVINPATEEPVGSCPAATSRDIDRAVHAARTAFDTGPWPRMTPAERAAALAPLARLYAELAPDYARLITAEMGSPAAFTAQTEHPRQIIDYYSDPGNLTPLNPEPRDGFTLTHEPAGVLAVITPWNMPHKTILMKVIPALVAGCTVIVKPAPQTTLDALALAEAFEHLNLPPGVLSVVPADNTVAEHLAAHPDVDKIAFTGSTRVGAHLARIAATSIRRISLELGGKSAMLLLPGADVTAAVATVPDASLANSGQICSNQTRILVHTSDYAQATRQLTDLLASLPVGDPTDPATVIGPLVTRHQRDQALRHIHAAHEDGARLEVGGLPLFRPGWYVAPTLFTDVHPASRLFQTEVFAPVLALTPYTTIEQAIEYANGTAYGLDGSVWGDPDRARQIAARLRTGTVRINGAPTGIHAPIGGFKRSGIGRELGPEGLLAFTETKITAA</sequence>
<dbReference type="PROSITE" id="PS00687">
    <property type="entry name" value="ALDEHYDE_DEHYDR_GLU"/>
    <property type="match status" value="1"/>
</dbReference>
<comment type="caution">
    <text evidence="8">The sequence shown here is derived from an EMBL/GenBank/DDBJ whole genome shotgun (WGS) entry which is preliminary data.</text>
</comment>
<dbReference type="PROSITE" id="PS00070">
    <property type="entry name" value="ALDEHYDE_DEHYDR_CYS"/>
    <property type="match status" value="1"/>
</dbReference>
<dbReference type="AlphaFoldDB" id="A0A7W3N1Q8"/>
<dbReference type="SUPFAM" id="SSF53720">
    <property type="entry name" value="ALDH-like"/>
    <property type="match status" value="1"/>
</dbReference>
<dbReference type="InterPro" id="IPR016161">
    <property type="entry name" value="Ald_DH/histidinol_DH"/>
</dbReference>
<proteinExistence type="inferred from homology"/>
<dbReference type="InterPro" id="IPR016160">
    <property type="entry name" value="Ald_DH_CS_CYS"/>
</dbReference>
<dbReference type="Gene3D" id="3.40.309.10">
    <property type="entry name" value="Aldehyde Dehydrogenase, Chain A, domain 2"/>
    <property type="match status" value="1"/>
</dbReference>
<evidence type="ECO:0000256" key="4">
    <source>
        <dbReference type="ARBA" id="ARBA00049194"/>
    </source>
</evidence>
<gene>
    <name evidence="8" type="ORF">HNR21_004847</name>
</gene>
<evidence type="ECO:0000256" key="5">
    <source>
        <dbReference type="PROSITE-ProRule" id="PRU10007"/>
    </source>
</evidence>
<dbReference type="EMBL" id="JACJII010000001">
    <property type="protein sequence ID" value="MBA9005965.1"/>
    <property type="molecule type" value="Genomic_DNA"/>
</dbReference>
<evidence type="ECO:0000256" key="6">
    <source>
        <dbReference type="RuleBase" id="RU003345"/>
    </source>
</evidence>
<evidence type="ECO:0000313" key="8">
    <source>
        <dbReference type="EMBL" id="MBA9005965.1"/>
    </source>
</evidence>
<comment type="similarity">
    <text evidence="1 6">Belongs to the aldehyde dehydrogenase family.</text>
</comment>
<evidence type="ECO:0000256" key="3">
    <source>
        <dbReference type="ARBA" id="ARBA00024226"/>
    </source>
</evidence>
<dbReference type="Pfam" id="PF00171">
    <property type="entry name" value="Aldedh"/>
    <property type="match status" value="1"/>
</dbReference>
<evidence type="ECO:0000256" key="2">
    <source>
        <dbReference type="ARBA" id="ARBA00023002"/>
    </source>
</evidence>
<keyword evidence="2 6" id="KW-0560">Oxidoreductase</keyword>
<evidence type="ECO:0000259" key="7">
    <source>
        <dbReference type="Pfam" id="PF00171"/>
    </source>
</evidence>
<dbReference type="InterPro" id="IPR016162">
    <property type="entry name" value="Ald_DH_N"/>
</dbReference>
<keyword evidence="9" id="KW-1185">Reference proteome</keyword>
<evidence type="ECO:0000256" key="1">
    <source>
        <dbReference type="ARBA" id="ARBA00009986"/>
    </source>
</evidence>
<dbReference type="PANTHER" id="PTHR42804:SF1">
    <property type="entry name" value="ALDEHYDE DEHYDROGENASE-RELATED"/>
    <property type="match status" value="1"/>
</dbReference>
<evidence type="ECO:0000313" key="9">
    <source>
        <dbReference type="Proteomes" id="UP000539313"/>
    </source>
</evidence>
<feature type="active site" evidence="5">
    <location>
        <position position="250"/>
    </location>
</feature>
<comment type="catalytic activity">
    <reaction evidence="4">
        <text>an aldehyde + NAD(+) + H2O = a carboxylate + NADH + 2 H(+)</text>
        <dbReference type="Rhea" id="RHEA:16185"/>
        <dbReference type="ChEBI" id="CHEBI:15377"/>
        <dbReference type="ChEBI" id="CHEBI:15378"/>
        <dbReference type="ChEBI" id="CHEBI:17478"/>
        <dbReference type="ChEBI" id="CHEBI:29067"/>
        <dbReference type="ChEBI" id="CHEBI:57540"/>
        <dbReference type="ChEBI" id="CHEBI:57945"/>
        <dbReference type="EC" id="1.2.1.3"/>
    </reaction>
</comment>
<dbReference type="GO" id="GO:0004029">
    <property type="term" value="F:aldehyde dehydrogenase (NAD+) activity"/>
    <property type="evidence" value="ECO:0007669"/>
    <property type="project" value="UniProtKB-EC"/>
</dbReference>
<dbReference type="FunFam" id="3.40.605.10:FF:000007">
    <property type="entry name" value="NAD/NADP-dependent betaine aldehyde dehydrogenase"/>
    <property type="match status" value="1"/>
</dbReference>